<protein>
    <submittedName>
        <fullName evidence="2">SdpI family protein</fullName>
    </submittedName>
</protein>
<feature type="transmembrane region" description="Helical" evidence="1">
    <location>
        <begin position="93"/>
        <end position="113"/>
    </location>
</feature>
<sequence>MEDLSGIVSASIGLLFLSGVLHFIKAATKSGTLDRNSAIGIRTRTTTSSDAAWEAGHHAAGPWLLGGALTGYFIALLSAALTVFGALSGTLGPAALLVPGSGFLAVCVLLVVATSVANRSGSEAETNRQ</sequence>
<name>A0ABR9P4R3_9ACTN</name>
<organism evidence="2 3">
    <name type="scientific">Nocardiopsis coralli</name>
    <dbReference type="NCBI Taxonomy" id="2772213"/>
    <lineage>
        <taxon>Bacteria</taxon>
        <taxon>Bacillati</taxon>
        <taxon>Actinomycetota</taxon>
        <taxon>Actinomycetes</taxon>
        <taxon>Streptosporangiales</taxon>
        <taxon>Nocardiopsidaceae</taxon>
        <taxon>Nocardiopsis</taxon>
    </lineage>
</organism>
<accession>A0ABR9P4R3</accession>
<dbReference type="RefSeq" id="WP_193121449.1">
    <property type="nucleotide sequence ID" value="NZ_JADBGI010000006.1"/>
</dbReference>
<dbReference type="EMBL" id="JADBGI010000006">
    <property type="protein sequence ID" value="MBE2998816.1"/>
    <property type="molecule type" value="Genomic_DNA"/>
</dbReference>
<gene>
    <name evidence="2" type="ORF">IDM40_08880</name>
</gene>
<keyword evidence="1" id="KW-0812">Transmembrane</keyword>
<dbReference type="InterPro" id="IPR025962">
    <property type="entry name" value="SdpI/YhfL"/>
</dbReference>
<dbReference type="Pfam" id="PF13630">
    <property type="entry name" value="SdpI"/>
    <property type="match status" value="1"/>
</dbReference>
<proteinExistence type="predicted"/>
<dbReference type="Proteomes" id="UP000806528">
    <property type="component" value="Unassembled WGS sequence"/>
</dbReference>
<reference evidence="2 3" key="1">
    <citation type="submission" date="2020-09" db="EMBL/GenBank/DDBJ databases">
        <title>Diversity and distribution of actinomycetes associated with coral in the coast of Hainan.</title>
        <authorList>
            <person name="Li F."/>
        </authorList>
    </citation>
    <scope>NUCLEOTIDE SEQUENCE [LARGE SCALE GENOMIC DNA]</scope>
    <source>
        <strain evidence="2 3">HNM0947</strain>
    </source>
</reference>
<feature type="transmembrane region" description="Helical" evidence="1">
    <location>
        <begin position="6"/>
        <end position="24"/>
    </location>
</feature>
<comment type="caution">
    <text evidence="2">The sequence shown here is derived from an EMBL/GenBank/DDBJ whole genome shotgun (WGS) entry which is preliminary data.</text>
</comment>
<evidence type="ECO:0000256" key="1">
    <source>
        <dbReference type="SAM" id="Phobius"/>
    </source>
</evidence>
<evidence type="ECO:0000313" key="3">
    <source>
        <dbReference type="Proteomes" id="UP000806528"/>
    </source>
</evidence>
<keyword evidence="1" id="KW-0472">Membrane</keyword>
<feature type="transmembrane region" description="Helical" evidence="1">
    <location>
        <begin position="63"/>
        <end position="87"/>
    </location>
</feature>
<evidence type="ECO:0000313" key="2">
    <source>
        <dbReference type="EMBL" id="MBE2998816.1"/>
    </source>
</evidence>
<keyword evidence="3" id="KW-1185">Reference proteome</keyword>
<keyword evidence="1" id="KW-1133">Transmembrane helix</keyword>